<evidence type="ECO:0000313" key="5">
    <source>
        <dbReference type="Proteomes" id="UP000527860"/>
    </source>
</evidence>
<reference evidence="3" key="3">
    <citation type="submission" date="2020-04" db="EMBL/GenBank/DDBJ databases">
        <authorList>
            <person name="Tanveer F."/>
            <person name="Xie Y."/>
            <person name="Shinwari Z.K."/>
        </authorList>
    </citation>
    <scope>NUCLEOTIDE SEQUENCE</scope>
    <source>
        <strain evidence="3">MOSEL-ME25</strain>
    </source>
</reference>
<gene>
    <name evidence="3" type="ORF">F7P68_0009685</name>
    <name evidence="2" type="ORF">SN16_08310</name>
</gene>
<comment type="caution">
    <text evidence="2">The sequence shown here is derived from an EMBL/GenBank/DDBJ whole genome shotgun (WGS) entry which is preliminary data.</text>
</comment>
<keyword evidence="1" id="KW-1133">Transmembrane helix</keyword>
<evidence type="ECO:0000313" key="4">
    <source>
        <dbReference type="Proteomes" id="UP000031546"/>
    </source>
</evidence>
<dbReference type="STRING" id="45670.SN16_08310"/>
<feature type="transmembrane region" description="Helical" evidence="1">
    <location>
        <begin position="12"/>
        <end position="35"/>
    </location>
</feature>
<dbReference type="InterPro" id="IPR032479">
    <property type="entry name" value="DUF5058"/>
</dbReference>
<reference evidence="5" key="2">
    <citation type="submission" date="2020-04" db="EMBL/GenBank/DDBJ databases">
        <title>Genome analysis and biological profiling of marine Cellulosimicrobium funkei MOSEL-ME6.</title>
        <authorList>
            <person name="Tanveer F."/>
            <person name="Xie Y."/>
            <person name="Shinwari Z.K."/>
        </authorList>
    </citation>
    <scope>NUCLEOTIDE SEQUENCE [LARGE SCALE GENOMIC DNA]</scope>
    <source>
        <strain evidence="5">MOSEL-ME25</strain>
    </source>
</reference>
<feature type="transmembrane region" description="Helical" evidence="1">
    <location>
        <begin position="56"/>
        <end position="78"/>
    </location>
</feature>
<proteinExistence type="predicted"/>
<name>A0A0C2HGE3_9STAP</name>
<dbReference type="RefSeq" id="WP_040106152.1">
    <property type="nucleotide sequence ID" value="NZ_JABEVU030000001.1"/>
</dbReference>
<organism evidence="2 4">
    <name type="scientific">Salinicoccus roseus</name>
    <dbReference type="NCBI Taxonomy" id="45670"/>
    <lineage>
        <taxon>Bacteria</taxon>
        <taxon>Bacillati</taxon>
        <taxon>Bacillota</taxon>
        <taxon>Bacilli</taxon>
        <taxon>Bacillales</taxon>
        <taxon>Staphylococcaceae</taxon>
        <taxon>Salinicoccus</taxon>
    </lineage>
</organism>
<dbReference type="Proteomes" id="UP000031546">
    <property type="component" value="Unassembled WGS sequence"/>
</dbReference>
<reference evidence="2 4" key="1">
    <citation type="submission" date="2015-01" db="EMBL/GenBank/DDBJ databases">
        <title>Genome sequences of high lactate-tolerant strain Salinicoccus roseus W12 with industrial interest.</title>
        <authorList>
            <person name="Wang H."/>
            <person name="Yu B."/>
        </authorList>
    </citation>
    <scope>NUCLEOTIDE SEQUENCE [LARGE SCALE GENOMIC DNA]</scope>
    <source>
        <strain evidence="2 4">W12</strain>
    </source>
</reference>
<accession>A0A0C2HGE3</accession>
<keyword evidence="1" id="KW-0812">Transmembrane</keyword>
<evidence type="ECO:0000256" key="1">
    <source>
        <dbReference type="SAM" id="Phobius"/>
    </source>
</evidence>
<feature type="transmembrane region" description="Helical" evidence="1">
    <location>
        <begin position="219"/>
        <end position="235"/>
    </location>
</feature>
<feature type="transmembrane region" description="Helical" evidence="1">
    <location>
        <begin position="163"/>
        <end position="182"/>
    </location>
</feature>
<keyword evidence="2" id="KW-0648">Protein biosynthesis</keyword>
<keyword evidence="1" id="KW-0472">Membrane</keyword>
<evidence type="ECO:0000313" key="3">
    <source>
        <dbReference type="EMBL" id="MDB0580803.1"/>
    </source>
</evidence>
<dbReference type="GeneID" id="77845556"/>
<evidence type="ECO:0000313" key="2">
    <source>
        <dbReference type="EMBL" id="KIH70694.1"/>
    </source>
</evidence>
<reference evidence="3 5" key="4">
    <citation type="submission" date="2022-12" db="EMBL/GenBank/DDBJ databases">
        <title>Genome analysis and biological profiling of marine Salinicoccus roseus MOSEL-ME25.</title>
        <authorList>
            <person name="Mirza F.T."/>
            <person name="Xie Y."/>
            <person name="Shinwari Z.K."/>
        </authorList>
    </citation>
    <scope>NUCLEOTIDE SEQUENCE [LARGE SCALE GENOMIC DNA]</scope>
    <source>
        <strain evidence="3 5">MOSEL-ME25</strain>
    </source>
</reference>
<dbReference type="EMBL" id="JXII01000006">
    <property type="protein sequence ID" value="KIH70694.1"/>
    <property type="molecule type" value="Genomic_DNA"/>
</dbReference>
<keyword evidence="5" id="KW-1185">Reference proteome</keyword>
<dbReference type="Proteomes" id="UP000527860">
    <property type="component" value="Unassembled WGS sequence"/>
</dbReference>
<feature type="transmembrane region" description="Helical" evidence="1">
    <location>
        <begin position="188"/>
        <end position="207"/>
    </location>
</feature>
<keyword evidence="2" id="KW-0251">Elongation factor</keyword>
<dbReference type="AlphaFoldDB" id="A0A0C2HGE3"/>
<feature type="transmembrane region" description="Helical" evidence="1">
    <location>
        <begin position="119"/>
        <end position="142"/>
    </location>
</feature>
<dbReference type="EMBL" id="JABEVU030000001">
    <property type="protein sequence ID" value="MDB0580803.1"/>
    <property type="molecule type" value="Genomic_DNA"/>
</dbReference>
<dbReference type="GO" id="GO:0003746">
    <property type="term" value="F:translation elongation factor activity"/>
    <property type="evidence" value="ECO:0007669"/>
    <property type="project" value="UniProtKB-KW"/>
</dbReference>
<protein>
    <submittedName>
        <fullName evidence="3">DUF5058 family protein</fullName>
    </submittedName>
    <submittedName>
        <fullName evidence="2">Translation elongation factor EF-1alpha</fullName>
    </submittedName>
</protein>
<dbReference type="OrthoDB" id="86868at2"/>
<sequence length="236" mass="24720">MEIVMELANSRVMWLVASLIIGIVIFQSIKFIQLASRASTDVGMTSKEVRSAVKTGAIAAIGPSIAIAIVAISLIAFIGNPLTMLRIGVIGSAPIESLGASLAAEASGATLGGEGYDKVVFTAIVWVLCLGGMGWLLFTALFTKSLGKMQNKMTEKGEKGQKLMGILATAAMIAAFGNLLSAELLKGFAPIIVIIAAAGTMVASMKLADKYNLAWLREWALGLSIVVSLCFGYFVI</sequence>
<dbReference type="Pfam" id="PF16481">
    <property type="entry name" value="DUF5058"/>
    <property type="match status" value="1"/>
</dbReference>